<comment type="caution">
    <text evidence="2">The sequence shown here is derived from an EMBL/GenBank/DDBJ whole genome shotgun (WGS) entry which is preliminary data.</text>
</comment>
<reference evidence="2 3" key="1">
    <citation type="submission" date="2024-02" db="EMBL/GenBank/DDBJ databases">
        <title>De novo assembly and annotation of 12 fungi associated with fruit tree decline syndrome in Ontario, Canada.</title>
        <authorList>
            <person name="Sulman M."/>
            <person name="Ellouze W."/>
            <person name="Ilyukhin E."/>
        </authorList>
    </citation>
    <scope>NUCLEOTIDE SEQUENCE [LARGE SCALE GENOMIC DNA]</scope>
    <source>
        <strain evidence="2 3">M42-189</strain>
    </source>
</reference>
<keyword evidence="3" id="KW-1185">Reference proteome</keyword>
<sequence>MNTKRRRDDDSDSEDDRYLKRARPWNGQPSLPWAEMRVHNTNAFSGYVSKASPPHTVPGLEAVTPAESEHSGANSPASLPEDPQIILSPHGAIDYCVQMDEDEPDTVASQPPDSPFVTNFRPAKLNFDLFNRDHAKHAPDISQRIPTPIYPSFQNVGGGNGSGFPNSGFAGGMATSNGYLGIPSAPSSESTVGIPHRRQRSQDRTIRMPSPISEDEDIPDTPTAQTQSQLSRLSVATNYSSDRMDMEMPPPSATPTRGRKRSGALTGIGRFSMGYRDDCEKCRLRVPGHYSHFL</sequence>
<organism evidence="2 3">
    <name type="scientific">Paraconiothyrium brasiliense</name>
    <dbReference type="NCBI Taxonomy" id="300254"/>
    <lineage>
        <taxon>Eukaryota</taxon>
        <taxon>Fungi</taxon>
        <taxon>Dikarya</taxon>
        <taxon>Ascomycota</taxon>
        <taxon>Pezizomycotina</taxon>
        <taxon>Dothideomycetes</taxon>
        <taxon>Pleosporomycetidae</taxon>
        <taxon>Pleosporales</taxon>
        <taxon>Massarineae</taxon>
        <taxon>Didymosphaeriaceae</taxon>
        <taxon>Paraconiothyrium</taxon>
    </lineage>
</organism>
<dbReference type="Proteomes" id="UP001521785">
    <property type="component" value="Unassembled WGS sequence"/>
</dbReference>
<proteinExistence type="predicted"/>
<evidence type="ECO:0000313" key="3">
    <source>
        <dbReference type="Proteomes" id="UP001521785"/>
    </source>
</evidence>
<evidence type="ECO:0000256" key="1">
    <source>
        <dbReference type="SAM" id="MobiDB-lite"/>
    </source>
</evidence>
<dbReference type="EMBL" id="JAKJXO020000002">
    <property type="protein sequence ID" value="KAL1610289.1"/>
    <property type="molecule type" value="Genomic_DNA"/>
</dbReference>
<accession>A0ABR3S1U7</accession>
<feature type="region of interest" description="Disordered" evidence="1">
    <location>
        <begin position="45"/>
        <end position="80"/>
    </location>
</feature>
<evidence type="ECO:0000313" key="2">
    <source>
        <dbReference type="EMBL" id="KAL1610289.1"/>
    </source>
</evidence>
<name>A0ABR3S1U7_9PLEO</name>
<feature type="region of interest" description="Disordered" evidence="1">
    <location>
        <begin position="184"/>
        <end position="264"/>
    </location>
</feature>
<protein>
    <submittedName>
        <fullName evidence="2">Uncharacterized protein</fullName>
    </submittedName>
</protein>
<feature type="compositionally biased region" description="Polar residues" evidence="1">
    <location>
        <begin position="222"/>
        <end position="241"/>
    </location>
</feature>
<gene>
    <name evidence="2" type="ORF">SLS60_001955</name>
</gene>
<feature type="region of interest" description="Disordered" evidence="1">
    <location>
        <begin position="1"/>
        <end position="32"/>
    </location>
</feature>